<comment type="caution">
    <text evidence="3">The sequence shown here is derived from an EMBL/GenBank/DDBJ whole genome shotgun (WGS) entry which is preliminary data.</text>
</comment>
<gene>
    <name evidence="3" type="ORF">FD145_842</name>
</gene>
<reference evidence="3 4" key="1">
    <citation type="submission" date="2019-12" db="EMBL/GenBank/DDBJ databases">
        <authorList>
            <person name="Wolfe R."/>
            <person name="Danczak R."/>
            <person name="Wilkins M."/>
        </authorList>
    </citation>
    <scope>NUCLEOTIDE SEQUENCE [LARGE SCALE GENOMIC DNA]</scope>
    <source>
        <strain evidence="3">X2_MaxBin.013</strain>
    </source>
</reference>
<evidence type="ECO:0000256" key="2">
    <source>
        <dbReference type="ARBA" id="ARBA00022679"/>
    </source>
</evidence>
<organism evidence="3 4">
    <name type="scientific">Candidatus Saganbacteria bacterium</name>
    <dbReference type="NCBI Taxonomy" id="2575572"/>
    <lineage>
        <taxon>Bacteria</taxon>
        <taxon>Bacillati</taxon>
        <taxon>Saganbacteria</taxon>
    </lineage>
</organism>
<dbReference type="PANTHER" id="PTHR34136:SF1">
    <property type="entry name" value="UDP-N-ACETYL-D-MANNOSAMINURONIC ACID TRANSFERASE"/>
    <property type="match status" value="1"/>
</dbReference>
<dbReference type="EMBL" id="WPAF01000011">
    <property type="protein sequence ID" value="KAF0134199.1"/>
    <property type="molecule type" value="Genomic_DNA"/>
</dbReference>
<evidence type="ECO:0000313" key="4">
    <source>
        <dbReference type="Proteomes" id="UP000488506"/>
    </source>
</evidence>
<protein>
    <submittedName>
        <fullName evidence="3">N-acetylglucosaminyldiphosphoundecaprenol</fullName>
    </submittedName>
</protein>
<accession>A0A833L126</accession>
<dbReference type="PANTHER" id="PTHR34136">
    <property type="match status" value="1"/>
</dbReference>
<dbReference type="CDD" id="cd06533">
    <property type="entry name" value="Glyco_transf_WecG_TagA"/>
    <property type="match status" value="1"/>
</dbReference>
<dbReference type="Proteomes" id="UP000488506">
    <property type="component" value="Unassembled WGS sequence"/>
</dbReference>
<dbReference type="NCBIfam" id="TIGR00696">
    <property type="entry name" value="wecG_tagA_cpsF"/>
    <property type="match status" value="1"/>
</dbReference>
<keyword evidence="2" id="KW-0808">Transferase</keyword>
<dbReference type="Pfam" id="PF03808">
    <property type="entry name" value="Glyco_tran_WecG"/>
    <property type="match status" value="1"/>
</dbReference>
<dbReference type="GO" id="GO:0016758">
    <property type="term" value="F:hexosyltransferase activity"/>
    <property type="evidence" value="ECO:0007669"/>
    <property type="project" value="TreeGrafter"/>
</dbReference>
<dbReference type="AlphaFoldDB" id="A0A833L126"/>
<evidence type="ECO:0000256" key="1">
    <source>
        <dbReference type="ARBA" id="ARBA00022676"/>
    </source>
</evidence>
<evidence type="ECO:0000313" key="3">
    <source>
        <dbReference type="EMBL" id="KAF0134199.1"/>
    </source>
</evidence>
<keyword evidence="1" id="KW-0328">Glycosyltransferase</keyword>
<proteinExistence type="predicted"/>
<dbReference type="InterPro" id="IPR004629">
    <property type="entry name" value="WecG_TagA_CpsF"/>
</dbReference>
<sequence length="250" mass="28198">MNNVELAGIKIDNITIDEAAVKIEEFIKKGNPRLVVTPNPEIIVAAQEDEELRNIMNNAHLRAPDGISMVVVSKILNTPLKERVTGIDLLLKLTELSAKKNWRLFFLGGGEGVAEAAAKALKTKFNNIQIVGFHHGYFSDSKQVISEIRNCHPDILFAGLGMGKQEKWLAENLNKLNVPVSVAVGGSFDVVSGIKKRAPKWAQDLYVEWLYRLLTEPQRWKRQLALPKFLWLTLFKNVIINRKHRDIGEK</sequence>
<name>A0A833L126_UNCSA</name>